<accession>G2PFA4</accession>
<reference evidence="2" key="1">
    <citation type="submission" date="2011-08" db="EMBL/GenBank/DDBJ databases">
        <title>Complete sequence of chromosome of Streptomyces violaceusniger Tu 4113.</title>
        <authorList>
            <consortium name="US DOE Joint Genome Institute"/>
            <person name="Lucas S."/>
            <person name="Han J."/>
            <person name="Lapidus A."/>
            <person name="Cheng J.-F."/>
            <person name="Goodwin L."/>
            <person name="Pitluck S."/>
            <person name="Peters L."/>
            <person name="Ivanova N."/>
            <person name="Daligault H."/>
            <person name="Detter J.C."/>
            <person name="Han C."/>
            <person name="Tapia R."/>
            <person name="Land M."/>
            <person name="Hauser L."/>
            <person name="Kyrpides N."/>
            <person name="Ivanova N."/>
            <person name="Pagani I."/>
            <person name="Hagen A."/>
            <person name="Katz L."/>
            <person name="Fiedler H.-P."/>
            <person name="Keasling J."/>
            <person name="Fortman J."/>
            <person name="Woyke T."/>
        </authorList>
    </citation>
    <scope>NUCLEOTIDE SEQUENCE [LARGE SCALE GENOMIC DNA]</scope>
    <source>
        <strain evidence="2">Tu 4113</strain>
    </source>
</reference>
<keyword evidence="3" id="KW-1185">Reference proteome</keyword>
<gene>
    <name evidence="2" type="ORF">Strvi_4662</name>
</gene>
<dbReference type="Proteomes" id="UP000008703">
    <property type="component" value="Chromosome"/>
</dbReference>
<dbReference type="EMBL" id="CP002994">
    <property type="protein sequence ID" value="AEM84247.1"/>
    <property type="molecule type" value="Genomic_DNA"/>
</dbReference>
<proteinExistence type="predicted"/>
<evidence type="ECO:0000313" key="2">
    <source>
        <dbReference type="EMBL" id="AEM84247.1"/>
    </source>
</evidence>
<dbReference type="AlphaFoldDB" id="G2PFA4"/>
<organism evidence="2 3">
    <name type="scientific">Streptomyces violaceusniger (strain Tu 4113)</name>
    <dbReference type="NCBI Taxonomy" id="653045"/>
    <lineage>
        <taxon>Bacteria</taxon>
        <taxon>Bacillati</taxon>
        <taxon>Actinomycetota</taxon>
        <taxon>Actinomycetes</taxon>
        <taxon>Kitasatosporales</taxon>
        <taxon>Streptomycetaceae</taxon>
        <taxon>Streptomyces</taxon>
        <taxon>Streptomyces violaceusniger group</taxon>
    </lineage>
</organism>
<feature type="region of interest" description="Disordered" evidence="1">
    <location>
        <begin position="85"/>
        <end position="112"/>
    </location>
</feature>
<evidence type="ECO:0000256" key="1">
    <source>
        <dbReference type="SAM" id="MobiDB-lite"/>
    </source>
</evidence>
<dbReference type="KEGG" id="svl:Strvi_4662"/>
<dbReference type="HOGENOM" id="CLU_2144539_0_0_11"/>
<name>G2PFA4_STRV4</name>
<sequence>MAPARLAAPPLPAHRLCVFRLQAGLPVLLAVLCGRLAILLPRGAGQFHLLGAVGRIGVLPLVGITAIEMALAHSVSALPVIANGPPWRVRPRVSPSPPGPGRLEATFDNAWR</sequence>
<protein>
    <submittedName>
        <fullName evidence="2">Uncharacterized protein</fullName>
    </submittedName>
</protein>
<evidence type="ECO:0000313" key="3">
    <source>
        <dbReference type="Proteomes" id="UP000008703"/>
    </source>
</evidence>